<gene>
    <name evidence="6" type="ORF">H5410_004926</name>
</gene>
<comment type="subcellular location">
    <subcellularLocation>
        <location evidence="1">Nucleus</location>
    </subcellularLocation>
</comment>
<dbReference type="AlphaFoldDB" id="A0A9J6A672"/>
<evidence type="ECO:0000256" key="5">
    <source>
        <dbReference type="ARBA" id="ARBA00023242"/>
    </source>
</evidence>
<proteinExistence type="predicted"/>
<dbReference type="GO" id="GO:0003677">
    <property type="term" value="F:DNA binding"/>
    <property type="evidence" value="ECO:0007669"/>
    <property type="project" value="UniProtKB-KW"/>
</dbReference>
<dbReference type="Proteomes" id="UP000824120">
    <property type="component" value="Chromosome 2"/>
</dbReference>
<evidence type="ECO:0000313" key="6">
    <source>
        <dbReference type="EMBL" id="KAG5619708.1"/>
    </source>
</evidence>
<evidence type="ECO:0000313" key="7">
    <source>
        <dbReference type="Proteomes" id="UP000824120"/>
    </source>
</evidence>
<protein>
    <recommendedName>
        <fullName evidence="8">TF-B3 domain-containing protein</fullName>
    </recommendedName>
</protein>
<evidence type="ECO:0000256" key="1">
    <source>
        <dbReference type="ARBA" id="ARBA00004123"/>
    </source>
</evidence>
<dbReference type="EMBL" id="JACXVP010000002">
    <property type="protein sequence ID" value="KAG5619708.1"/>
    <property type="molecule type" value="Genomic_DNA"/>
</dbReference>
<organism evidence="6 7">
    <name type="scientific">Solanum commersonii</name>
    <name type="common">Commerson's wild potato</name>
    <name type="synonym">Commerson's nightshade</name>
    <dbReference type="NCBI Taxonomy" id="4109"/>
    <lineage>
        <taxon>Eukaryota</taxon>
        <taxon>Viridiplantae</taxon>
        <taxon>Streptophyta</taxon>
        <taxon>Embryophyta</taxon>
        <taxon>Tracheophyta</taxon>
        <taxon>Spermatophyta</taxon>
        <taxon>Magnoliopsida</taxon>
        <taxon>eudicotyledons</taxon>
        <taxon>Gunneridae</taxon>
        <taxon>Pentapetalae</taxon>
        <taxon>asterids</taxon>
        <taxon>lamiids</taxon>
        <taxon>Solanales</taxon>
        <taxon>Solanaceae</taxon>
        <taxon>Solanoideae</taxon>
        <taxon>Solaneae</taxon>
        <taxon>Solanum</taxon>
    </lineage>
</organism>
<keyword evidence="4" id="KW-0804">Transcription</keyword>
<evidence type="ECO:0000256" key="3">
    <source>
        <dbReference type="ARBA" id="ARBA00023125"/>
    </source>
</evidence>
<evidence type="ECO:0000256" key="4">
    <source>
        <dbReference type="ARBA" id="ARBA00023163"/>
    </source>
</evidence>
<dbReference type="InterPro" id="IPR015300">
    <property type="entry name" value="DNA-bd_pseudobarrel_sf"/>
</dbReference>
<name>A0A9J6A672_SOLCO</name>
<sequence length="74" mass="8647">MTVNNSLCHKRNFCDFDLSKYDDVLLVDENEEIFVTKYLIGKNGLSRGWKGFSNAHNFLEKDALDYQLIRLCKV</sequence>
<keyword evidence="3" id="KW-0238">DNA-binding</keyword>
<comment type="caution">
    <text evidence="6">The sequence shown here is derived from an EMBL/GenBank/DDBJ whole genome shotgun (WGS) entry which is preliminary data.</text>
</comment>
<reference evidence="6 7" key="1">
    <citation type="submission" date="2020-09" db="EMBL/GenBank/DDBJ databases">
        <title>De no assembly of potato wild relative species, Solanum commersonii.</title>
        <authorList>
            <person name="Cho K."/>
        </authorList>
    </citation>
    <scope>NUCLEOTIDE SEQUENCE [LARGE SCALE GENOMIC DNA]</scope>
    <source>
        <strain evidence="6">LZ3.2</strain>
        <tissue evidence="6">Leaf</tissue>
    </source>
</reference>
<evidence type="ECO:0008006" key="8">
    <source>
        <dbReference type="Google" id="ProtNLM"/>
    </source>
</evidence>
<accession>A0A9J6A672</accession>
<dbReference type="SUPFAM" id="SSF101936">
    <property type="entry name" value="DNA-binding pseudobarrel domain"/>
    <property type="match status" value="1"/>
</dbReference>
<keyword evidence="2" id="KW-0805">Transcription regulation</keyword>
<keyword evidence="5" id="KW-0539">Nucleus</keyword>
<keyword evidence="7" id="KW-1185">Reference proteome</keyword>
<dbReference type="GO" id="GO:0005634">
    <property type="term" value="C:nucleus"/>
    <property type="evidence" value="ECO:0007669"/>
    <property type="project" value="UniProtKB-SubCell"/>
</dbReference>
<evidence type="ECO:0000256" key="2">
    <source>
        <dbReference type="ARBA" id="ARBA00023015"/>
    </source>
</evidence>